<proteinExistence type="predicted"/>
<dbReference type="Proteomes" id="UP000271817">
    <property type="component" value="Unassembled WGS sequence"/>
</dbReference>
<reference evidence="1 2" key="1">
    <citation type="submission" date="2018-08" db="EMBL/GenBank/DDBJ databases">
        <title>Recombination of ecologically and evolutionarily significant loci maintains genetic cohesion in the Pseudomonas syringae species complex.</title>
        <authorList>
            <person name="Dillon M."/>
            <person name="Thakur S."/>
            <person name="Almeida R.N.D."/>
            <person name="Weir B.S."/>
            <person name="Guttman D.S."/>
        </authorList>
    </citation>
    <scope>NUCLEOTIDE SEQUENCE [LARGE SCALE GENOMIC DNA]</scope>
    <source>
        <strain evidence="1 2">ICMP 3402</strain>
    </source>
</reference>
<evidence type="ECO:0000313" key="2">
    <source>
        <dbReference type="Proteomes" id="UP000271817"/>
    </source>
</evidence>
<sequence length="361" mass="39250">MSMKKLKLKPADYLQGCANFLACLKPFMRLQETSEGLECELTLADGQPVRVKGVDQPHLLLNLMAVLVDLIPQADKREQLVTAPVSRTAPADRQAKETIMQPQAIAKPMDEKTRAARETIGLTTKITMHSLVKSVAAQRGVSVSTAARDLLQDGLTRFDKSSRTVDPSQLLNDYERKANDHEGADSENWVIRADRKLVVRARLRAGENERSLSSFTNFIIAEALSECPVASALQAAIPASVITEEAVALAVQKVDQACGVNARLLAPQIDLGNHRVLTNMVLGGSVSAPARVLAKLAAVLTVPLEVLSVALERRFAAQTVPAFKATEGKPTIQTERKAWSVAVKELQLPADEEERLLKLEG</sequence>
<organism evidence="1 2">
    <name type="scientific">Pseudomonas amygdali pv. lachrymans</name>
    <name type="common">Pseudomonas syringae pv. lachrymans</name>
    <dbReference type="NCBI Taxonomy" id="53707"/>
    <lineage>
        <taxon>Bacteria</taxon>
        <taxon>Pseudomonadati</taxon>
        <taxon>Pseudomonadota</taxon>
        <taxon>Gammaproteobacteria</taxon>
        <taxon>Pseudomonadales</taxon>
        <taxon>Pseudomonadaceae</taxon>
        <taxon>Pseudomonas</taxon>
        <taxon>Pseudomonas amygdali</taxon>
    </lineage>
</organism>
<accession>A0AB37R555</accession>
<name>A0AB37R555_PSEAV</name>
<evidence type="ECO:0000313" key="1">
    <source>
        <dbReference type="EMBL" id="RMU19801.1"/>
    </source>
</evidence>
<dbReference type="AlphaFoldDB" id="A0AB37R555"/>
<comment type="caution">
    <text evidence="1">The sequence shown here is derived from an EMBL/GenBank/DDBJ whole genome shotgun (WGS) entry which is preliminary data.</text>
</comment>
<dbReference type="EMBL" id="RBTW01000144">
    <property type="protein sequence ID" value="RMU19801.1"/>
    <property type="molecule type" value="Genomic_DNA"/>
</dbReference>
<protein>
    <submittedName>
        <fullName evidence="1">Uncharacterized protein</fullName>
    </submittedName>
</protein>
<gene>
    <name evidence="1" type="ORF">ALP33_02485</name>
</gene>